<comment type="similarity">
    <text evidence="2">Belongs to the peptidase M10A family.</text>
</comment>
<keyword evidence="4" id="KW-0482">Metalloprotease</keyword>
<gene>
    <name evidence="6" type="ORF">SK128_020280</name>
</gene>
<accession>A0AAN8XFQ8</accession>
<sequence>MSDMETGNLRTEEQLRDALRTMQRFGHIPITGRLDEATKELMKRPRCSLPDVLPESYSPLAAVHTRSRVRRFVKQGSRWDRYNITWG</sequence>
<reference evidence="6 7" key="1">
    <citation type="submission" date="2023-11" db="EMBL/GenBank/DDBJ databases">
        <title>Halocaridina rubra genome assembly.</title>
        <authorList>
            <person name="Smith C."/>
        </authorList>
    </citation>
    <scope>NUCLEOTIDE SEQUENCE [LARGE SCALE GENOMIC DNA]</scope>
    <source>
        <strain evidence="6">EP-1</strain>
        <tissue evidence="6">Whole</tissue>
    </source>
</reference>
<evidence type="ECO:0000256" key="4">
    <source>
        <dbReference type="ARBA" id="ARBA00023049"/>
    </source>
</evidence>
<evidence type="ECO:0000259" key="5">
    <source>
        <dbReference type="Pfam" id="PF01471"/>
    </source>
</evidence>
<dbReference type="Proteomes" id="UP001381693">
    <property type="component" value="Unassembled WGS sequence"/>
</dbReference>
<dbReference type="PANTHER" id="PTHR10201:SF291">
    <property type="entry name" value="MATRIX METALLOPROTEINASE 1, ISOFORM C-RELATED"/>
    <property type="match status" value="1"/>
</dbReference>
<dbReference type="InterPro" id="IPR024079">
    <property type="entry name" value="MetalloPept_cat_dom_sf"/>
</dbReference>
<evidence type="ECO:0000313" key="7">
    <source>
        <dbReference type="Proteomes" id="UP001381693"/>
    </source>
</evidence>
<dbReference type="EMBL" id="JAXCGZ010002681">
    <property type="protein sequence ID" value="KAK7083670.1"/>
    <property type="molecule type" value="Genomic_DNA"/>
</dbReference>
<evidence type="ECO:0000256" key="2">
    <source>
        <dbReference type="ARBA" id="ARBA00010370"/>
    </source>
</evidence>
<keyword evidence="4" id="KW-0378">Hydrolase</keyword>
<comment type="cofactor">
    <cofactor evidence="1">
        <name>Zn(2+)</name>
        <dbReference type="ChEBI" id="CHEBI:29105"/>
    </cofactor>
</comment>
<dbReference type="SUPFAM" id="SSF47090">
    <property type="entry name" value="PGBD-like"/>
    <property type="match status" value="1"/>
</dbReference>
<dbReference type="GO" id="GO:0030574">
    <property type="term" value="P:collagen catabolic process"/>
    <property type="evidence" value="ECO:0007669"/>
    <property type="project" value="TreeGrafter"/>
</dbReference>
<evidence type="ECO:0000313" key="6">
    <source>
        <dbReference type="EMBL" id="KAK7083670.1"/>
    </source>
</evidence>
<protein>
    <recommendedName>
        <fullName evidence="5">Peptidoglycan binding-like domain-containing protein</fullName>
    </recommendedName>
</protein>
<feature type="non-terminal residue" evidence="6">
    <location>
        <position position="87"/>
    </location>
</feature>
<dbReference type="GO" id="GO:0004222">
    <property type="term" value="F:metalloendopeptidase activity"/>
    <property type="evidence" value="ECO:0007669"/>
    <property type="project" value="TreeGrafter"/>
</dbReference>
<dbReference type="Gene3D" id="3.40.390.10">
    <property type="entry name" value="Collagenase (Catalytic Domain)"/>
    <property type="match status" value="1"/>
</dbReference>
<keyword evidence="3" id="KW-0732">Signal</keyword>
<feature type="domain" description="Peptidoglycan binding-like" evidence="5">
    <location>
        <begin position="13"/>
        <end position="42"/>
    </location>
</feature>
<dbReference type="GO" id="GO:0005615">
    <property type="term" value="C:extracellular space"/>
    <property type="evidence" value="ECO:0007669"/>
    <property type="project" value="TreeGrafter"/>
</dbReference>
<proteinExistence type="inferred from homology"/>
<dbReference type="InterPro" id="IPR002477">
    <property type="entry name" value="Peptidoglycan-bd-like"/>
</dbReference>
<name>A0AAN8XFQ8_HALRR</name>
<evidence type="ECO:0000256" key="1">
    <source>
        <dbReference type="ARBA" id="ARBA00001947"/>
    </source>
</evidence>
<dbReference type="Pfam" id="PF01471">
    <property type="entry name" value="PG_binding_1"/>
    <property type="match status" value="1"/>
</dbReference>
<comment type="caution">
    <text evidence="6">The sequence shown here is derived from an EMBL/GenBank/DDBJ whole genome shotgun (WGS) entry which is preliminary data.</text>
</comment>
<keyword evidence="7" id="KW-1185">Reference proteome</keyword>
<dbReference type="AlphaFoldDB" id="A0AAN8XFQ8"/>
<dbReference type="PANTHER" id="PTHR10201">
    <property type="entry name" value="MATRIX METALLOPROTEINASE"/>
    <property type="match status" value="1"/>
</dbReference>
<dbReference type="InterPro" id="IPR036365">
    <property type="entry name" value="PGBD-like_sf"/>
</dbReference>
<dbReference type="GO" id="GO:0030198">
    <property type="term" value="P:extracellular matrix organization"/>
    <property type="evidence" value="ECO:0007669"/>
    <property type="project" value="TreeGrafter"/>
</dbReference>
<keyword evidence="4" id="KW-0645">Protease</keyword>
<organism evidence="6 7">
    <name type="scientific">Halocaridina rubra</name>
    <name type="common">Hawaiian red shrimp</name>
    <dbReference type="NCBI Taxonomy" id="373956"/>
    <lineage>
        <taxon>Eukaryota</taxon>
        <taxon>Metazoa</taxon>
        <taxon>Ecdysozoa</taxon>
        <taxon>Arthropoda</taxon>
        <taxon>Crustacea</taxon>
        <taxon>Multicrustacea</taxon>
        <taxon>Malacostraca</taxon>
        <taxon>Eumalacostraca</taxon>
        <taxon>Eucarida</taxon>
        <taxon>Decapoda</taxon>
        <taxon>Pleocyemata</taxon>
        <taxon>Caridea</taxon>
        <taxon>Atyoidea</taxon>
        <taxon>Atyidae</taxon>
        <taxon>Halocaridina</taxon>
    </lineage>
</organism>
<evidence type="ECO:0000256" key="3">
    <source>
        <dbReference type="ARBA" id="ARBA00022729"/>
    </source>
</evidence>